<organism evidence="2 3">
    <name type="scientific">Allopontixanthobacter sediminis</name>
    <dbReference type="NCBI Taxonomy" id="1689985"/>
    <lineage>
        <taxon>Bacteria</taxon>
        <taxon>Pseudomonadati</taxon>
        <taxon>Pseudomonadota</taxon>
        <taxon>Alphaproteobacteria</taxon>
        <taxon>Sphingomonadales</taxon>
        <taxon>Erythrobacteraceae</taxon>
        <taxon>Allopontixanthobacter</taxon>
    </lineage>
</organism>
<dbReference type="EMBL" id="WTYL01000004">
    <property type="protein sequence ID" value="MXP45631.1"/>
    <property type="molecule type" value="Genomic_DNA"/>
</dbReference>
<feature type="transmembrane region" description="Helical" evidence="1">
    <location>
        <begin position="26"/>
        <end position="48"/>
    </location>
</feature>
<evidence type="ECO:0000313" key="3">
    <source>
        <dbReference type="Proteomes" id="UP000431922"/>
    </source>
</evidence>
<evidence type="ECO:0000256" key="1">
    <source>
        <dbReference type="SAM" id="Phobius"/>
    </source>
</evidence>
<comment type="caution">
    <text evidence="2">The sequence shown here is derived from an EMBL/GenBank/DDBJ whole genome shotgun (WGS) entry which is preliminary data.</text>
</comment>
<reference evidence="2 3" key="1">
    <citation type="submission" date="2019-12" db="EMBL/GenBank/DDBJ databases">
        <title>Genomic-based taxomic classification of the family Erythrobacteraceae.</title>
        <authorList>
            <person name="Xu L."/>
        </authorList>
    </citation>
    <scope>NUCLEOTIDE SEQUENCE [LARGE SCALE GENOMIC DNA]</scope>
    <source>
        <strain evidence="2 3">KCTC 42453</strain>
    </source>
</reference>
<evidence type="ECO:0000313" key="2">
    <source>
        <dbReference type="EMBL" id="MXP45631.1"/>
    </source>
</evidence>
<keyword evidence="3" id="KW-1185">Reference proteome</keyword>
<gene>
    <name evidence="2" type="ORF">GRI65_14355</name>
</gene>
<sequence length="104" mass="11189">MERRGEETHLDTDEARGGESTGVMRWVLGISLLLAIGLLSAIWIFGAWSQDDVESQATVSGTQRAMEDGASDTDSIIIDNADEIDAVEAEQVAPGRLENETAPE</sequence>
<protein>
    <submittedName>
        <fullName evidence="2">Uncharacterized protein</fullName>
    </submittedName>
</protein>
<keyword evidence="1" id="KW-0812">Transmembrane</keyword>
<dbReference type="AlphaFoldDB" id="A0A845B2Z7"/>
<dbReference type="RefSeq" id="WP_202391354.1">
    <property type="nucleotide sequence ID" value="NZ_WTYL01000004.1"/>
</dbReference>
<keyword evidence="1" id="KW-1133">Transmembrane helix</keyword>
<keyword evidence="1" id="KW-0472">Membrane</keyword>
<accession>A0A845B2Z7</accession>
<dbReference type="Proteomes" id="UP000431922">
    <property type="component" value="Unassembled WGS sequence"/>
</dbReference>
<proteinExistence type="predicted"/>
<name>A0A845B2Z7_9SPHN</name>